<dbReference type="EMBL" id="BAABRO010000041">
    <property type="protein sequence ID" value="GAA5511181.1"/>
    <property type="molecule type" value="Genomic_DNA"/>
</dbReference>
<organism evidence="2 3">
    <name type="scientific">Novipirellula caenicola</name>
    <dbReference type="NCBI Taxonomy" id="1536901"/>
    <lineage>
        <taxon>Bacteria</taxon>
        <taxon>Pseudomonadati</taxon>
        <taxon>Planctomycetota</taxon>
        <taxon>Planctomycetia</taxon>
        <taxon>Pirellulales</taxon>
        <taxon>Pirellulaceae</taxon>
        <taxon>Novipirellula</taxon>
    </lineage>
</organism>
<evidence type="ECO:0000313" key="2">
    <source>
        <dbReference type="EMBL" id="GAA5511181.1"/>
    </source>
</evidence>
<sequence length="170" mass="18943">MFRFRIRTLLLSILCIACFFAWRNRDPESGAITAVENANGRVHFKYQGPAIAPYPDDAAVPGDSIYISQLLVKRFGATEPPIRTLTEFLVGSNPERRVVAVELSLAELKPKLLATLKSLPDLDTIVVEMPTQTIARTSKEMRTLDNIQALLSVNIQMTFDRGLTSQRSPP</sequence>
<proteinExistence type="predicted"/>
<feature type="signal peptide" evidence="1">
    <location>
        <begin position="1"/>
        <end position="21"/>
    </location>
</feature>
<keyword evidence="1" id="KW-0732">Signal</keyword>
<accession>A0ABP9W254</accession>
<protein>
    <recommendedName>
        <fullName evidence="4">GerMN domain-containing protein</fullName>
    </recommendedName>
</protein>
<gene>
    <name evidence="2" type="ORF">Rcae01_06697</name>
</gene>
<comment type="caution">
    <text evidence="2">The sequence shown here is derived from an EMBL/GenBank/DDBJ whole genome shotgun (WGS) entry which is preliminary data.</text>
</comment>
<keyword evidence="3" id="KW-1185">Reference proteome</keyword>
<evidence type="ECO:0000313" key="3">
    <source>
        <dbReference type="Proteomes" id="UP001416858"/>
    </source>
</evidence>
<reference evidence="2 3" key="1">
    <citation type="submission" date="2024-02" db="EMBL/GenBank/DDBJ databases">
        <title>Rhodopirellula caenicola NBRC 110016.</title>
        <authorList>
            <person name="Ichikawa N."/>
            <person name="Katano-Makiyama Y."/>
            <person name="Hidaka K."/>
        </authorList>
    </citation>
    <scope>NUCLEOTIDE SEQUENCE [LARGE SCALE GENOMIC DNA]</scope>
    <source>
        <strain evidence="2 3">NBRC 110016</strain>
    </source>
</reference>
<feature type="chain" id="PRO_5046535479" description="GerMN domain-containing protein" evidence="1">
    <location>
        <begin position="22"/>
        <end position="170"/>
    </location>
</feature>
<name>A0ABP9W254_9BACT</name>
<evidence type="ECO:0000256" key="1">
    <source>
        <dbReference type="SAM" id="SignalP"/>
    </source>
</evidence>
<dbReference type="Proteomes" id="UP001416858">
    <property type="component" value="Unassembled WGS sequence"/>
</dbReference>
<evidence type="ECO:0008006" key="4">
    <source>
        <dbReference type="Google" id="ProtNLM"/>
    </source>
</evidence>